<proteinExistence type="predicted"/>
<evidence type="ECO:0000313" key="5">
    <source>
        <dbReference type="EMBL" id="MEQ2263394.1"/>
    </source>
</evidence>
<evidence type="ECO:0000256" key="3">
    <source>
        <dbReference type="PROSITE-ProRule" id="PRU00043"/>
    </source>
</evidence>
<evidence type="ECO:0000313" key="6">
    <source>
        <dbReference type="Proteomes" id="UP001444071"/>
    </source>
</evidence>
<protein>
    <submittedName>
        <fullName evidence="5">Protocadherin-15</fullName>
    </submittedName>
</protein>
<dbReference type="InterPro" id="IPR015919">
    <property type="entry name" value="Cadherin-like_sf"/>
</dbReference>
<dbReference type="PROSITE" id="PS50268">
    <property type="entry name" value="CADHERIN_2"/>
    <property type="match status" value="1"/>
</dbReference>
<keyword evidence="3" id="KW-0106">Calcium</keyword>
<dbReference type="EMBL" id="JAHRIM010022380">
    <property type="protein sequence ID" value="MEQ2263394.1"/>
    <property type="molecule type" value="Genomic_DNA"/>
</dbReference>
<organism evidence="5 6">
    <name type="scientific">Xenotaenia resolanae</name>
    <dbReference type="NCBI Taxonomy" id="208358"/>
    <lineage>
        <taxon>Eukaryota</taxon>
        <taxon>Metazoa</taxon>
        <taxon>Chordata</taxon>
        <taxon>Craniata</taxon>
        <taxon>Vertebrata</taxon>
        <taxon>Euteleostomi</taxon>
        <taxon>Actinopterygii</taxon>
        <taxon>Neopterygii</taxon>
        <taxon>Teleostei</taxon>
        <taxon>Neoteleostei</taxon>
        <taxon>Acanthomorphata</taxon>
        <taxon>Ovalentaria</taxon>
        <taxon>Atherinomorphae</taxon>
        <taxon>Cyprinodontiformes</taxon>
        <taxon>Goodeidae</taxon>
        <taxon>Xenotaenia</taxon>
    </lineage>
</organism>
<sequence>MSSYYAVHCCRAGIVQNKTNPLNVTPPIQAVDQDRNIQPPSDRPGILYSILIGKPAAYAEYFSLNRTTAELMLLKPIDREIYRRFDLVIKVRKNSKCTHTVPFM</sequence>
<comment type="caution">
    <text evidence="5">The sequence shown here is derived from an EMBL/GenBank/DDBJ whole genome shotgun (WGS) entry which is preliminary data.</text>
</comment>
<keyword evidence="2" id="KW-0472">Membrane</keyword>
<evidence type="ECO:0000259" key="4">
    <source>
        <dbReference type="PROSITE" id="PS50268"/>
    </source>
</evidence>
<dbReference type="InterPro" id="IPR002126">
    <property type="entry name" value="Cadherin-like_dom"/>
</dbReference>
<name>A0ABV0W276_9TELE</name>
<comment type="subcellular location">
    <subcellularLocation>
        <location evidence="1">Membrane</location>
    </subcellularLocation>
</comment>
<dbReference type="CDD" id="cd11304">
    <property type="entry name" value="Cadherin_repeat"/>
    <property type="match status" value="1"/>
</dbReference>
<dbReference type="Gene3D" id="2.60.40.60">
    <property type="entry name" value="Cadherins"/>
    <property type="match status" value="1"/>
</dbReference>
<dbReference type="SUPFAM" id="SSF49313">
    <property type="entry name" value="Cadherin-like"/>
    <property type="match status" value="1"/>
</dbReference>
<gene>
    <name evidence="5" type="primary">PCDH15_3</name>
    <name evidence="5" type="ORF">XENORESO_007156</name>
</gene>
<accession>A0ABV0W276</accession>
<dbReference type="Proteomes" id="UP001444071">
    <property type="component" value="Unassembled WGS sequence"/>
</dbReference>
<evidence type="ECO:0000256" key="1">
    <source>
        <dbReference type="ARBA" id="ARBA00004370"/>
    </source>
</evidence>
<keyword evidence="6" id="KW-1185">Reference proteome</keyword>
<reference evidence="5 6" key="1">
    <citation type="submission" date="2021-06" db="EMBL/GenBank/DDBJ databases">
        <authorList>
            <person name="Palmer J.M."/>
        </authorList>
    </citation>
    <scope>NUCLEOTIDE SEQUENCE [LARGE SCALE GENOMIC DNA]</scope>
    <source>
        <strain evidence="5 6">XR_2019</strain>
        <tissue evidence="5">Muscle</tissue>
    </source>
</reference>
<feature type="domain" description="Cadherin" evidence="4">
    <location>
        <begin position="28"/>
        <end position="91"/>
    </location>
</feature>
<evidence type="ECO:0000256" key="2">
    <source>
        <dbReference type="ARBA" id="ARBA00023136"/>
    </source>
</evidence>